<gene>
    <name evidence="1" type="ORF">YALI1_E23461g</name>
</gene>
<dbReference type="AlphaFoldDB" id="A0A1D8NJ52"/>
<dbReference type="EMBL" id="CP017557">
    <property type="protein sequence ID" value="AOW05662.1"/>
    <property type="molecule type" value="Genomic_DNA"/>
</dbReference>
<dbReference type="RefSeq" id="XP_068139164.1">
    <property type="nucleotide sequence ID" value="XM_068283063.1"/>
</dbReference>
<dbReference type="GeneID" id="94583667"/>
<evidence type="ECO:0000313" key="2">
    <source>
        <dbReference type="Proteomes" id="UP000182444"/>
    </source>
</evidence>
<sequence length="78" mass="8425">MTESRASGTGTHYFKSCTCTCTCTALALALTLCLSLNSNMRKTHLSTLPEPVKGLYYSLGCRIERGPPTQGGSRRPKV</sequence>
<dbReference type="VEuPathDB" id="FungiDB:YALI1_E23461g"/>
<proteinExistence type="predicted"/>
<protein>
    <submittedName>
        <fullName evidence="1">Uncharacterized protein</fullName>
    </submittedName>
</protein>
<accession>A0A1D8NJ52</accession>
<name>A0A1D8NJ52_YARLL</name>
<reference evidence="1 2" key="1">
    <citation type="journal article" date="2016" name="PLoS ONE">
        <title>Sequence Assembly of Yarrowia lipolytica Strain W29/CLIB89 Shows Transposable Element Diversity.</title>
        <authorList>
            <person name="Magnan C."/>
            <person name="Yu J."/>
            <person name="Chang I."/>
            <person name="Jahn E."/>
            <person name="Kanomata Y."/>
            <person name="Wu J."/>
            <person name="Zeller M."/>
            <person name="Oakes M."/>
            <person name="Baldi P."/>
            <person name="Sandmeyer S."/>
        </authorList>
    </citation>
    <scope>NUCLEOTIDE SEQUENCE [LARGE SCALE GENOMIC DNA]</scope>
    <source>
        <strain evidence="2">CLIB89(W29)</strain>
    </source>
</reference>
<organism evidence="1 2">
    <name type="scientific">Yarrowia lipolytica</name>
    <name type="common">Candida lipolytica</name>
    <dbReference type="NCBI Taxonomy" id="4952"/>
    <lineage>
        <taxon>Eukaryota</taxon>
        <taxon>Fungi</taxon>
        <taxon>Dikarya</taxon>
        <taxon>Ascomycota</taxon>
        <taxon>Saccharomycotina</taxon>
        <taxon>Dipodascomycetes</taxon>
        <taxon>Dipodascales</taxon>
        <taxon>Dipodascales incertae sedis</taxon>
        <taxon>Yarrowia</taxon>
    </lineage>
</organism>
<dbReference type="Proteomes" id="UP000182444">
    <property type="component" value="Chromosome 1E"/>
</dbReference>
<evidence type="ECO:0000313" key="1">
    <source>
        <dbReference type="EMBL" id="AOW05662.1"/>
    </source>
</evidence>